<dbReference type="PANTHER" id="PTHR37180:SF4">
    <property type="entry name" value="FORMIN-LIKE PROTEIN 3"/>
    <property type="match status" value="1"/>
</dbReference>
<reference evidence="2" key="1">
    <citation type="submission" date="2019-09" db="EMBL/GenBank/DDBJ databases">
        <title>Draft genome information of white flower Hibiscus syriacus.</title>
        <authorList>
            <person name="Kim Y.-M."/>
        </authorList>
    </citation>
    <scope>NUCLEOTIDE SEQUENCE [LARGE SCALE GENOMIC DNA]</scope>
    <source>
        <strain evidence="2">YM2019G1</strain>
    </source>
</reference>
<accession>A0A6A2YL74</accession>
<keyword evidence="3" id="KW-1185">Reference proteome</keyword>
<dbReference type="Proteomes" id="UP000436088">
    <property type="component" value="Unassembled WGS sequence"/>
</dbReference>
<gene>
    <name evidence="2" type="ORF">F3Y22_tig00111392pilonHSYRG00259</name>
</gene>
<protein>
    <submittedName>
        <fullName evidence="2">Uncharacterized protein</fullName>
    </submittedName>
</protein>
<feature type="signal peptide" evidence="1">
    <location>
        <begin position="1"/>
        <end position="24"/>
    </location>
</feature>
<proteinExistence type="predicted"/>
<organism evidence="2 3">
    <name type="scientific">Hibiscus syriacus</name>
    <name type="common">Rose of Sharon</name>
    <dbReference type="NCBI Taxonomy" id="106335"/>
    <lineage>
        <taxon>Eukaryota</taxon>
        <taxon>Viridiplantae</taxon>
        <taxon>Streptophyta</taxon>
        <taxon>Embryophyta</taxon>
        <taxon>Tracheophyta</taxon>
        <taxon>Spermatophyta</taxon>
        <taxon>Magnoliopsida</taxon>
        <taxon>eudicotyledons</taxon>
        <taxon>Gunneridae</taxon>
        <taxon>Pentapetalae</taxon>
        <taxon>rosids</taxon>
        <taxon>malvids</taxon>
        <taxon>Malvales</taxon>
        <taxon>Malvaceae</taxon>
        <taxon>Malvoideae</taxon>
        <taxon>Hibiscus</taxon>
    </lineage>
</organism>
<dbReference type="GO" id="GO:0006995">
    <property type="term" value="P:cellular response to nitrogen starvation"/>
    <property type="evidence" value="ECO:0007669"/>
    <property type="project" value="InterPro"/>
</dbReference>
<dbReference type="AlphaFoldDB" id="A0A6A2YL74"/>
<sequence>MARLGLSLLVIVFVLIFQVPPMQSRNLFNAEMNAQAAPIPPEDNLVPSDVTMKPPTDIDHIMANSERLFALHLAKIDRLLQSVPSPGGGN</sequence>
<dbReference type="GO" id="GO:0006970">
    <property type="term" value="P:response to osmotic stress"/>
    <property type="evidence" value="ECO:0007669"/>
    <property type="project" value="InterPro"/>
</dbReference>
<feature type="chain" id="PRO_5025353655" evidence="1">
    <location>
        <begin position="25"/>
        <end position="90"/>
    </location>
</feature>
<evidence type="ECO:0000313" key="3">
    <source>
        <dbReference type="Proteomes" id="UP000436088"/>
    </source>
</evidence>
<name>A0A6A2YL74_HIBSY</name>
<evidence type="ECO:0000256" key="1">
    <source>
        <dbReference type="SAM" id="SignalP"/>
    </source>
</evidence>
<dbReference type="EMBL" id="VEPZ02001327">
    <property type="protein sequence ID" value="KAE8680087.1"/>
    <property type="molecule type" value="Genomic_DNA"/>
</dbReference>
<keyword evidence="1" id="KW-0732">Signal</keyword>
<dbReference type="InterPro" id="IPR038930">
    <property type="entry name" value="CEP13/CEP14"/>
</dbReference>
<dbReference type="PANTHER" id="PTHR37180">
    <property type="entry name" value="PRECURSOR OF CEP14"/>
    <property type="match status" value="1"/>
</dbReference>
<comment type="caution">
    <text evidence="2">The sequence shown here is derived from an EMBL/GenBank/DDBJ whole genome shotgun (WGS) entry which is preliminary data.</text>
</comment>
<evidence type="ECO:0000313" key="2">
    <source>
        <dbReference type="EMBL" id="KAE8680087.1"/>
    </source>
</evidence>